<evidence type="ECO:0000313" key="4">
    <source>
        <dbReference type="EMBL" id="AOW20680.1"/>
    </source>
</evidence>
<keyword evidence="5" id="KW-1185">Reference proteome</keyword>
<reference evidence="4 5" key="1">
    <citation type="submission" date="2016-10" db="EMBL/GenBank/DDBJ databases">
        <title>Lutibacter sp. LPB0138, isolated from marine gastropod.</title>
        <authorList>
            <person name="Kim E."/>
            <person name="Yi H."/>
        </authorList>
    </citation>
    <scope>NUCLEOTIDE SEQUENCE [LARGE SCALE GENOMIC DNA]</scope>
    <source>
        <strain evidence="4 5">LPB0138</strain>
    </source>
</reference>
<feature type="domain" description="ABC1 atypical kinase-like" evidence="3">
    <location>
        <begin position="99"/>
        <end position="344"/>
    </location>
</feature>
<comment type="similarity">
    <text evidence="1">Belongs to the protein kinase superfamily. ADCK protein kinase family.</text>
</comment>
<organism evidence="4 5">
    <name type="scientific">Urechidicola croceus</name>
    <dbReference type="NCBI Taxonomy" id="1850246"/>
    <lineage>
        <taxon>Bacteria</taxon>
        <taxon>Pseudomonadati</taxon>
        <taxon>Bacteroidota</taxon>
        <taxon>Flavobacteriia</taxon>
        <taxon>Flavobacteriales</taxon>
        <taxon>Flavobacteriaceae</taxon>
        <taxon>Urechidicola</taxon>
    </lineage>
</organism>
<evidence type="ECO:0000259" key="3">
    <source>
        <dbReference type="Pfam" id="PF03109"/>
    </source>
</evidence>
<dbReference type="PANTHER" id="PTHR10566">
    <property type="entry name" value="CHAPERONE-ACTIVITY OF BC1 COMPLEX CABC1 -RELATED"/>
    <property type="match status" value="1"/>
</dbReference>
<proteinExistence type="inferred from homology"/>
<feature type="transmembrane region" description="Helical" evidence="2">
    <location>
        <begin position="403"/>
        <end position="421"/>
    </location>
</feature>
<dbReference type="RefSeq" id="WP_070236853.1">
    <property type="nucleotide sequence ID" value="NZ_CP017478.1"/>
</dbReference>
<dbReference type="Pfam" id="PF03109">
    <property type="entry name" value="ABC1"/>
    <property type="match status" value="1"/>
</dbReference>
<feature type="transmembrane region" description="Helical" evidence="2">
    <location>
        <begin position="536"/>
        <end position="556"/>
    </location>
</feature>
<dbReference type="AlphaFoldDB" id="A0A1D8P7Y0"/>
<dbReference type="InterPro" id="IPR004147">
    <property type="entry name" value="ABC1_dom"/>
</dbReference>
<keyword evidence="2" id="KW-0812">Transmembrane</keyword>
<sequence>MSIFNYSISKKELKRYNKLFSIMTRYGFEDIISSYEFKKLIPKSYLKNHQVLKQNLMYSKFERIRMVLEELGPTYVKLGQIFSNREDILPKELIIELEKLQDQVPFLENFDVKRVIKEELNINIEDYFLSISDKPLAAASLAQVHKAQLINQEHVVLKIQRPNIKETIESDIIVMKQIARSLDKHSVKMKSFQPMRIVESFERSIREELNFVEEINNIERFTNNFINNKNIYIPKVYKELSNKNIICIEYIDGIKISNIEALNSLGIDKKKLATIGVGLYLEQVLEHGFFHADPHPGNLYFLPHLGKICFIDFGMMGQITSVNRDLLEDLLLYFMQKDVKKIIAIVEKIAIKTEISDRKKLEYEIGELIESTSNVSIENIKLNTILNQFKNILFNNNVILPHYLYMLIRAIIIIEGVGLKLDPKFNVTINLKPYLNKIMAKRLSPKRILKKGFEKFQEANNLLEGLPKNMNTIIDKIKNDELILKHEIKDIDAFQKTINKTGNRLVLAIIIAALSIGSSILVIADMPPKIYEIPALGFIGFSISGILGLFIIYSIIRNKNY</sequence>
<dbReference type="CDD" id="cd05121">
    <property type="entry name" value="ABC1_ADCK3-like"/>
    <property type="match status" value="1"/>
</dbReference>
<keyword evidence="2" id="KW-0472">Membrane</keyword>
<dbReference type="InterPro" id="IPR011009">
    <property type="entry name" value="Kinase-like_dom_sf"/>
</dbReference>
<dbReference type="EMBL" id="CP017478">
    <property type="protein sequence ID" value="AOW20680.1"/>
    <property type="molecule type" value="Genomic_DNA"/>
</dbReference>
<accession>A0A1D8P7Y0</accession>
<dbReference type="SUPFAM" id="SSF56112">
    <property type="entry name" value="Protein kinase-like (PK-like)"/>
    <property type="match status" value="1"/>
</dbReference>
<protein>
    <recommendedName>
        <fullName evidence="3">ABC1 atypical kinase-like domain-containing protein</fullName>
    </recommendedName>
</protein>
<dbReference type="OrthoDB" id="9795390at2"/>
<gene>
    <name evidence="4" type="ORF">LPB138_08325</name>
</gene>
<dbReference type="PANTHER" id="PTHR10566:SF113">
    <property type="entry name" value="PROTEIN ACTIVITY OF BC1 COMPLEX KINASE 7, CHLOROPLASTIC"/>
    <property type="match status" value="1"/>
</dbReference>
<name>A0A1D8P7Y0_9FLAO</name>
<evidence type="ECO:0000256" key="2">
    <source>
        <dbReference type="SAM" id="Phobius"/>
    </source>
</evidence>
<dbReference type="Proteomes" id="UP000176050">
    <property type="component" value="Chromosome"/>
</dbReference>
<dbReference type="KEGG" id="lul:LPB138_08325"/>
<keyword evidence="2" id="KW-1133">Transmembrane helix</keyword>
<evidence type="ECO:0000256" key="1">
    <source>
        <dbReference type="ARBA" id="ARBA00009670"/>
    </source>
</evidence>
<feature type="transmembrane region" description="Helical" evidence="2">
    <location>
        <begin position="505"/>
        <end position="524"/>
    </location>
</feature>
<dbReference type="InterPro" id="IPR050154">
    <property type="entry name" value="UbiB_kinase"/>
</dbReference>
<evidence type="ECO:0000313" key="5">
    <source>
        <dbReference type="Proteomes" id="UP000176050"/>
    </source>
</evidence>
<dbReference type="STRING" id="1850246.LPB138_08325"/>